<gene>
    <name evidence="1" type="ORF">dnm_066370</name>
</gene>
<dbReference type="AlphaFoldDB" id="A0A975BRV9"/>
<sequence>MKNFCSGIYLGFYINHFHKNSKSEELDKNFFHFFLTNKKDTFILNSNYS</sequence>
<organism evidence="1 2">
    <name type="scientific">Desulfonema magnum</name>
    <dbReference type="NCBI Taxonomy" id="45655"/>
    <lineage>
        <taxon>Bacteria</taxon>
        <taxon>Pseudomonadati</taxon>
        <taxon>Thermodesulfobacteriota</taxon>
        <taxon>Desulfobacteria</taxon>
        <taxon>Desulfobacterales</taxon>
        <taxon>Desulfococcaceae</taxon>
        <taxon>Desulfonema</taxon>
    </lineage>
</organism>
<accession>A0A975BRV9</accession>
<reference evidence="1" key="1">
    <citation type="journal article" date="2021" name="Microb. Physiol.">
        <title>Proteogenomic Insights into the Physiology of Marine, Sulfate-Reducing, Filamentous Desulfonema limicola and Desulfonema magnum.</title>
        <authorList>
            <person name="Schnaars V."/>
            <person name="Wohlbrand L."/>
            <person name="Scheve S."/>
            <person name="Hinrichs C."/>
            <person name="Reinhardt R."/>
            <person name="Rabus R."/>
        </authorList>
    </citation>
    <scope>NUCLEOTIDE SEQUENCE</scope>
    <source>
        <strain evidence="1">4be13</strain>
    </source>
</reference>
<keyword evidence="2" id="KW-1185">Reference proteome</keyword>
<evidence type="ECO:0000313" key="1">
    <source>
        <dbReference type="EMBL" id="QTA90577.1"/>
    </source>
</evidence>
<dbReference type="EMBL" id="CP061800">
    <property type="protein sequence ID" value="QTA90577.1"/>
    <property type="molecule type" value="Genomic_DNA"/>
</dbReference>
<proteinExistence type="predicted"/>
<evidence type="ECO:0000313" key="2">
    <source>
        <dbReference type="Proteomes" id="UP000663722"/>
    </source>
</evidence>
<name>A0A975BRV9_9BACT</name>
<dbReference type="KEGG" id="dmm:dnm_066370"/>
<dbReference type="Proteomes" id="UP000663722">
    <property type="component" value="Chromosome"/>
</dbReference>
<protein>
    <submittedName>
        <fullName evidence="1">Uncharacterized protein</fullName>
    </submittedName>
</protein>